<keyword evidence="1" id="KW-1133">Transmembrane helix</keyword>
<evidence type="ECO:0000313" key="3">
    <source>
        <dbReference type="Proteomes" id="UP001205337"/>
    </source>
</evidence>
<keyword evidence="3" id="KW-1185">Reference proteome</keyword>
<dbReference type="Proteomes" id="UP001205337">
    <property type="component" value="Unassembled WGS sequence"/>
</dbReference>
<accession>A0ABT1ZEQ1</accession>
<comment type="caution">
    <text evidence="2">The sequence shown here is derived from an EMBL/GenBank/DDBJ whole genome shotgun (WGS) entry which is preliminary data.</text>
</comment>
<organism evidence="2 3">
    <name type="scientific">Protaetiibacter mangrovi</name>
    <dbReference type="NCBI Taxonomy" id="2970926"/>
    <lineage>
        <taxon>Bacteria</taxon>
        <taxon>Bacillati</taxon>
        <taxon>Actinomycetota</taxon>
        <taxon>Actinomycetes</taxon>
        <taxon>Micrococcales</taxon>
        <taxon>Microbacteriaceae</taxon>
        <taxon>Protaetiibacter</taxon>
    </lineage>
</organism>
<dbReference type="EMBL" id="JANTHX010000005">
    <property type="protein sequence ID" value="MCS0499159.1"/>
    <property type="molecule type" value="Genomic_DNA"/>
</dbReference>
<feature type="transmembrane region" description="Helical" evidence="1">
    <location>
        <begin position="137"/>
        <end position="158"/>
    </location>
</feature>
<proteinExistence type="predicted"/>
<feature type="transmembrane region" description="Helical" evidence="1">
    <location>
        <begin position="59"/>
        <end position="81"/>
    </location>
</feature>
<sequence length="164" mass="17175">MTETTTTPSAPVETAARDPRRALVVAALVAGVLLLEVVVGFLESWAFSSQNVLFTTGVLLPRLLVGILPQTLGVFLVLWAWPARPGERIRMVLARALVAAFAGCLASVLAGIVYQVVSYGVAFSDLGALPYAPFGGFVTSVVALAPVVMLAALLQWAIGRGARV</sequence>
<protein>
    <recommendedName>
        <fullName evidence="4">DUF2975 domain-containing protein</fullName>
    </recommendedName>
</protein>
<gene>
    <name evidence="2" type="ORF">NUH29_06300</name>
</gene>
<feature type="transmembrane region" description="Helical" evidence="1">
    <location>
        <begin position="23"/>
        <end position="47"/>
    </location>
</feature>
<reference evidence="2 3" key="1">
    <citation type="submission" date="2022-08" db="EMBL/GenBank/DDBJ databases">
        <authorList>
            <person name="Li F."/>
        </authorList>
    </citation>
    <scope>NUCLEOTIDE SEQUENCE [LARGE SCALE GENOMIC DNA]</scope>
    <source>
        <strain evidence="2 3">10F1B-8-1</strain>
    </source>
</reference>
<evidence type="ECO:0008006" key="4">
    <source>
        <dbReference type="Google" id="ProtNLM"/>
    </source>
</evidence>
<evidence type="ECO:0000256" key="1">
    <source>
        <dbReference type="SAM" id="Phobius"/>
    </source>
</evidence>
<keyword evidence="1" id="KW-0812">Transmembrane</keyword>
<name>A0ABT1ZEQ1_9MICO</name>
<dbReference type="RefSeq" id="WP_258798179.1">
    <property type="nucleotide sequence ID" value="NZ_JANTHX010000005.1"/>
</dbReference>
<keyword evidence="1" id="KW-0472">Membrane</keyword>
<evidence type="ECO:0000313" key="2">
    <source>
        <dbReference type="EMBL" id="MCS0499159.1"/>
    </source>
</evidence>
<feature type="transmembrane region" description="Helical" evidence="1">
    <location>
        <begin position="93"/>
        <end position="117"/>
    </location>
</feature>